<dbReference type="InterPro" id="IPR041577">
    <property type="entry name" value="RT_RNaseH_2"/>
</dbReference>
<keyword evidence="5" id="KW-1185">Reference proteome</keyword>
<dbReference type="CDD" id="cd01647">
    <property type="entry name" value="RT_LTR"/>
    <property type="match status" value="1"/>
</dbReference>
<proteinExistence type="predicted"/>
<feature type="region of interest" description="Disordered" evidence="1">
    <location>
        <begin position="784"/>
        <end position="820"/>
    </location>
</feature>
<dbReference type="EMBL" id="LGRX02028782">
    <property type="protein sequence ID" value="KAK3247640.1"/>
    <property type="molecule type" value="Genomic_DNA"/>
</dbReference>
<dbReference type="Proteomes" id="UP001190700">
    <property type="component" value="Unassembled WGS sequence"/>
</dbReference>
<dbReference type="SUPFAM" id="SSF56672">
    <property type="entry name" value="DNA/RNA polymerases"/>
    <property type="match status" value="1"/>
</dbReference>
<dbReference type="AlphaFoldDB" id="A0AAE0C500"/>
<dbReference type="Gene3D" id="3.30.70.270">
    <property type="match status" value="2"/>
</dbReference>
<dbReference type="PANTHER" id="PTHR33064:SF37">
    <property type="entry name" value="RIBONUCLEASE H"/>
    <property type="match status" value="1"/>
</dbReference>
<protein>
    <recommendedName>
        <fullName evidence="6">Reverse transcriptase domain-containing protein</fullName>
    </recommendedName>
</protein>
<gene>
    <name evidence="4" type="ORF">CYMTET_42883</name>
</gene>
<evidence type="ECO:0008006" key="6">
    <source>
        <dbReference type="Google" id="ProtNLM"/>
    </source>
</evidence>
<dbReference type="Pfam" id="PF00078">
    <property type="entry name" value="RVT_1"/>
    <property type="match status" value="1"/>
</dbReference>
<comment type="caution">
    <text evidence="4">The sequence shown here is derived from an EMBL/GenBank/DDBJ whole genome shotgun (WGS) entry which is preliminary data.</text>
</comment>
<dbReference type="InterPro" id="IPR043502">
    <property type="entry name" value="DNA/RNA_pol_sf"/>
</dbReference>
<sequence length="942" mass="106344">MGLRRANRALSMVPNSTHVQEVLPYTVIEELQPGGKTSVTKDEAAWLDTELNATFGGHPDFTDENWDQMRDVIRRCSYCFANKPQDLKGYHGKAEHGTFSIPFEDESKVAYERPRKYSPGETEIINIHCRELLEYGFIEPASIHCKHASNVVVAGKKDHETGLWTSTRFCVDLRRCNRLSLKDKTVPHRPEELYQKAAKAKFKTTLDATKAFHQIPMTTDEDRDKTAFWWGNRLYRYTSMPFGAAGATAAFVRIMDYELRMLQYCTVCYVDDVVVYSDTAAQHIKDVEKVLRTLGDAGIRLHSGKSTFGASTVDFLGYRIGHNTIGAQEAKSKAIQELPKPDDKTGLRSILGLMNYYKGLVGEIGGPNYSELARPLNDLLRKEVTDIKAAWGPEQDESLQKLKDALCSGRCLRPIDYDKPIILYTDWSKYGIGAVLGQKDEDGVEHICVAISRSLGKTERQYASYQGDMLAVVWAQLQPQRPPGYILENVSLLAHGPGTRMREEVFPRIMEFVGQPVSFDAAQAGSYAHRLRAFWSNLFQNNQFNSVMARVERPQRYVTDILEDGWQPREVVTTDEAPYHVANVKGEPMRALPTIMATQNSFAFREPRMGSLVRSVESKELPKCREPNLDEKAHAMGYSVTELRSADRLDDGKLARVLGLAMDRRAVELMYAAAEASRLGLPYSKEQHQAEETCDSPAWEPEEGDWVSAGGTARQPEQASAAEWVSGSNQYTQHVAKSELQVGREHVDAKLQEMHKRAHKGTHGLGAKFQQRKKRWEMQPFSAAQYRGRSATGFRKAAPTTQTEPSVTEVPTWRPPVQEKPTRLPALKDTTRLVELIASVAQQQEQREDFEDIHDGEWLMPGQWHEGHMTILSRKCAEQQVKARMLKGADLVPAMQQDEVEKRGDVAKMTRVQVKNASMLHWGLELVMTVPKEVDRLAKEVN</sequence>
<evidence type="ECO:0000259" key="2">
    <source>
        <dbReference type="Pfam" id="PF00078"/>
    </source>
</evidence>
<dbReference type="Gene3D" id="3.10.10.10">
    <property type="entry name" value="HIV Type 1 Reverse Transcriptase, subunit A, domain 1"/>
    <property type="match status" value="1"/>
</dbReference>
<organism evidence="4 5">
    <name type="scientific">Cymbomonas tetramitiformis</name>
    <dbReference type="NCBI Taxonomy" id="36881"/>
    <lineage>
        <taxon>Eukaryota</taxon>
        <taxon>Viridiplantae</taxon>
        <taxon>Chlorophyta</taxon>
        <taxon>Pyramimonadophyceae</taxon>
        <taxon>Pyramimonadales</taxon>
        <taxon>Pyramimonadaceae</taxon>
        <taxon>Cymbomonas</taxon>
    </lineage>
</organism>
<evidence type="ECO:0000259" key="3">
    <source>
        <dbReference type="Pfam" id="PF17919"/>
    </source>
</evidence>
<dbReference type="InterPro" id="IPR051320">
    <property type="entry name" value="Viral_Replic_Matur_Polypro"/>
</dbReference>
<dbReference type="InterPro" id="IPR000477">
    <property type="entry name" value="RT_dom"/>
</dbReference>
<evidence type="ECO:0000313" key="4">
    <source>
        <dbReference type="EMBL" id="KAK3247640.1"/>
    </source>
</evidence>
<feature type="domain" description="Reverse transcriptase/retrotransposon-derived protein RNase H-like" evidence="3">
    <location>
        <begin position="391"/>
        <end position="475"/>
    </location>
</feature>
<name>A0AAE0C500_9CHLO</name>
<evidence type="ECO:0000313" key="5">
    <source>
        <dbReference type="Proteomes" id="UP001190700"/>
    </source>
</evidence>
<evidence type="ECO:0000256" key="1">
    <source>
        <dbReference type="SAM" id="MobiDB-lite"/>
    </source>
</evidence>
<accession>A0AAE0C500</accession>
<dbReference type="Pfam" id="PF17919">
    <property type="entry name" value="RT_RNaseH_2"/>
    <property type="match status" value="1"/>
</dbReference>
<dbReference type="PANTHER" id="PTHR33064">
    <property type="entry name" value="POL PROTEIN"/>
    <property type="match status" value="1"/>
</dbReference>
<dbReference type="InterPro" id="IPR043128">
    <property type="entry name" value="Rev_trsase/Diguanyl_cyclase"/>
</dbReference>
<reference evidence="4 5" key="1">
    <citation type="journal article" date="2015" name="Genome Biol. Evol.">
        <title>Comparative Genomics of a Bacterivorous Green Alga Reveals Evolutionary Causalities and Consequences of Phago-Mixotrophic Mode of Nutrition.</title>
        <authorList>
            <person name="Burns J.A."/>
            <person name="Paasch A."/>
            <person name="Narechania A."/>
            <person name="Kim E."/>
        </authorList>
    </citation>
    <scope>NUCLEOTIDE SEQUENCE [LARGE SCALE GENOMIC DNA]</scope>
    <source>
        <strain evidence="4 5">PLY_AMNH</strain>
    </source>
</reference>
<feature type="domain" description="Reverse transcriptase" evidence="2">
    <location>
        <begin position="166"/>
        <end position="320"/>
    </location>
</feature>